<feature type="transmembrane region" description="Helical" evidence="1">
    <location>
        <begin position="12"/>
        <end position="33"/>
    </location>
</feature>
<feature type="transmembrane region" description="Helical" evidence="1">
    <location>
        <begin position="130"/>
        <end position="150"/>
    </location>
</feature>
<evidence type="ECO:0000313" key="2">
    <source>
        <dbReference type="EMBL" id="GHE27142.1"/>
    </source>
</evidence>
<proteinExistence type="predicted"/>
<feature type="transmembrane region" description="Helical" evidence="1">
    <location>
        <begin position="81"/>
        <end position="102"/>
    </location>
</feature>
<accession>A0A918YWG6</accession>
<keyword evidence="1" id="KW-0812">Transmembrane</keyword>
<organism evidence="2 3">
    <name type="scientific">Vulcaniibacterium thermophilum</name>
    <dbReference type="NCBI Taxonomy" id="1169913"/>
    <lineage>
        <taxon>Bacteria</taxon>
        <taxon>Pseudomonadati</taxon>
        <taxon>Pseudomonadota</taxon>
        <taxon>Gammaproteobacteria</taxon>
        <taxon>Lysobacterales</taxon>
        <taxon>Lysobacteraceae</taxon>
        <taxon>Vulcaniibacterium</taxon>
    </lineage>
</organism>
<comment type="caution">
    <text evidence="2">The sequence shown here is derived from an EMBL/GenBank/DDBJ whole genome shotgun (WGS) entry which is preliminary data.</text>
</comment>
<evidence type="ECO:0000256" key="1">
    <source>
        <dbReference type="SAM" id="Phobius"/>
    </source>
</evidence>
<protein>
    <submittedName>
        <fullName evidence="2">Membrane protein</fullName>
    </submittedName>
</protein>
<feature type="transmembrane region" description="Helical" evidence="1">
    <location>
        <begin position="40"/>
        <end position="61"/>
    </location>
</feature>
<gene>
    <name evidence="2" type="ORF">GCM10007167_05540</name>
</gene>
<dbReference type="EMBL" id="BNCF01000002">
    <property type="protein sequence ID" value="GHE27142.1"/>
    <property type="molecule type" value="Genomic_DNA"/>
</dbReference>
<sequence>MDVLLVKWVHVLSSTLLFGTGIGSAFYLFFVSLTRDTRAVAVVAQHVVVADWIFTASTVVLQPVSGVYLVERLGYPWGARWLQASIALYAFAVACWLPVVWLQYRLRDIALAADDAGAPLPPAYWRHFRWWTALGVPAFAAFLAIFWLMVARTA</sequence>
<reference evidence="2" key="2">
    <citation type="submission" date="2020-09" db="EMBL/GenBank/DDBJ databases">
        <authorList>
            <person name="Sun Q."/>
            <person name="Kim S."/>
        </authorList>
    </citation>
    <scope>NUCLEOTIDE SEQUENCE</scope>
    <source>
        <strain evidence="2">KCTC 32020</strain>
    </source>
</reference>
<dbReference type="InterPro" id="IPR018729">
    <property type="entry name" value="DUF2269_transmembrane"/>
</dbReference>
<dbReference type="Pfam" id="PF10027">
    <property type="entry name" value="DUF2269"/>
    <property type="match status" value="1"/>
</dbReference>
<reference evidence="2" key="1">
    <citation type="journal article" date="2014" name="Int. J. Syst. Evol. Microbiol.">
        <title>Complete genome sequence of Corynebacterium casei LMG S-19264T (=DSM 44701T), isolated from a smear-ripened cheese.</title>
        <authorList>
            <consortium name="US DOE Joint Genome Institute (JGI-PGF)"/>
            <person name="Walter F."/>
            <person name="Albersmeier A."/>
            <person name="Kalinowski J."/>
            <person name="Ruckert C."/>
        </authorList>
    </citation>
    <scope>NUCLEOTIDE SEQUENCE</scope>
    <source>
        <strain evidence="2">KCTC 32020</strain>
    </source>
</reference>
<name>A0A918YWG6_9GAMM</name>
<dbReference type="OrthoDB" id="9786302at2"/>
<keyword evidence="1" id="KW-1133">Transmembrane helix</keyword>
<evidence type="ECO:0000313" key="3">
    <source>
        <dbReference type="Proteomes" id="UP000636453"/>
    </source>
</evidence>
<dbReference type="AlphaFoldDB" id="A0A918YWG6"/>
<keyword evidence="3" id="KW-1185">Reference proteome</keyword>
<keyword evidence="1" id="KW-0472">Membrane</keyword>
<dbReference type="Proteomes" id="UP000636453">
    <property type="component" value="Unassembled WGS sequence"/>
</dbReference>
<dbReference type="RefSeq" id="WP_146472123.1">
    <property type="nucleotide sequence ID" value="NZ_BNCF01000002.1"/>
</dbReference>